<gene>
    <name evidence="2" type="ORF">AAFF_G00317420</name>
</gene>
<evidence type="ECO:0000313" key="3">
    <source>
        <dbReference type="Proteomes" id="UP001221898"/>
    </source>
</evidence>
<organism evidence="2 3">
    <name type="scientific">Aldrovandia affinis</name>
    <dbReference type="NCBI Taxonomy" id="143900"/>
    <lineage>
        <taxon>Eukaryota</taxon>
        <taxon>Metazoa</taxon>
        <taxon>Chordata</taxon>
        <taxon>Craniata</taxon>
        <taxon>Vertebrata</taxon>
        <taxon>Euteleostomi</taxon>
        <taxon>Actinopterygii</taxon>
        <taxon>Neopterygii</taxon>
        <taxon>Teleostei</taxon>
        <taxon>Notacanthiformes</taxon>
        <taxon>Halosauridae</taxon>
        <taxon>Aldrovandia</taxon>
    </lineage>
</organism>
<dbReference type="Proteomes" id="UP001221898">
    <property type="component" value="Unassembled WGS sequence"/>
</dbReference>
<protein>
    <submittedName>
        <fullName evidence="2">Uncharacterized protein</fullName>
    </submittedName>
</protein>
<evidence type="ECO:0000256" key="1">
    <source>
        <dbReference type="SAM" id="MobiDB-lite"/>
    </source>
</evidence>
<comment type="caution">
    <text evidence="2">The sequence shown here is derived from an EMBL/GenBank/DDBJ whole genome shotgun (WGS) entry which is preliminary data.</text>
</comment>
<dbReference type="EMBL" id="JAINUG010000473">
    <property type="protein sequence ID" value="KAJ8367491.1"/>
    <property type="molecule type" value="Genomic_DNA"/>
</dbReference>
<name>A0AAD7W0A8_9TELE</name>
<dbReference type="AlphaFoldDB" id="A0AAD7W0A8"/>
<feature type="region of interest" description="Disordered" evidence="1">
    <location>
        <begin position="15"/>
        <end position="66"/>
    </location>
</feature>
<reference evidence="2" key="1">
    <citation type="journal article" date="2023" name="Science">
        <title>Genome structures resolve the early diversification of teleost fishes.</title>
        <authorList>
            <person name="Parey E."/>
            <person name="Louis A."/>
            <person name="Montfort J."/>
            <person name="Bouchez O."/>
            <person name="Roques C."/>
            <person name="Iampietro C."/>
            <person name="Lluch J."/>
            <person name="Castinel A."/>
            <person name="Donnadieu C."/>
            <person name="Desvignes T."/>
            <person name="Floi Bucao C."/>
            <person name="Jouanno E."/>
            <person name="Wen M."/>
            <person name="Mejri S."/>
            <person name="Dirks R."/>
            <person name="Jansen H."/>
            <person name="Henkel C."/>
            <person name="Chen W.J."/>
            <person name="Zahm M."/>
            <person name="Cabau C."/>
            <person name="Klopp C."/>
            <person name="Thompson A.W."/>
            <person name="Robinson-Rechavi M."/>
            <person name="Braasch I."/>
            <person name="Lecointre G."/>
            <person name="Bobe J."/>
            <person name="Postlethwait J.H."/>
            <person name="Berthelot C."/>
            <person name="Roest Crollius H."/>
            <person name="Guiguen Y."/>
        </authorList>
    </citation>
    <scope>NUCLEOTIDE SEQUENCE</scope>
    <source>
        <strain evidence="2">NC1722</strain>
    </source>
</reference>
<keyword evidence="3" id="KW-1185">Reference proteome</keyword>
<sequence>MSAALHLCILALRSRSEQEVETKSAPPEPDVPQSNEEDSDEDVLAPTTALASELSEPADPQHTGST</sequence>
<evidence type="ECO:0000313" key="2">
    <source>
        <dbReference type="EMBL" id="KAJ8367491.1"/>
    </source>
</evidence>
<proteinExistence type="predicted"/>
<accession>A0AAD7W0A8</accession>